<reference evidence="3 4" key="1">
    <citation type="submission" date="2015-04" db="EMBL/GenBank/DDBJ databases">
        <title>Complete genome sequence of Sulfurovum lithotrophicum ATCC BAA-797T.</title>
        <authorList>
            <person name="Ahn J."/>
            <person name="Park G."/>
            <person name="Jeon W."/>
            <person name="Jang Y."/>
            <person name="Jang M."/>
            <person name="Lee H."/>
            <person name="Lee H."/>
        </authorList>
    </citation>
    <scope>NUCLEOTIDE SEQUENCE [LARGE SCALE GENOMIC DNA]</scope>
    <source>
        <strain evidence="4">ATCC BAA-797 / 42BKT</strain>
    </source>
</reference>
<evidence type="ECO:0000313" key="3">
    <source>
        <dbReference type="EMBL" id="AKF24983.1"/>
    </source>
</evidence>
<feature type="domain" description="VTT" evidence="2">
    <location>
        <begin position="24"/>
        <end position="142"/>
    </location>
</feature>
<dbReference type="GO" id="GO:0005886">
    <property type="term" value="C:plasma membrane"/>
    <property type="evidence" value="ECO:0007669"/>
    <property type="project" value="TreeGrafter"/>
</dbReference>
<keyword evidence="1" id="KW-1133">Transmembrane helix</keyword>
<dbReference type="PANTHER" id="PTHR42709:SF2">
    <property type="entry name" value="INNER MEMBRANE PROTEIN YOHD"/>
    <property type="match status" value="1"/>
</dbReference>
<dbReference type="Pfam" id="PF09335">
    <property type="entry name" value="VTT_dom"/>
    <property type="match status" value="1"/>
</dbReference>
<keyword evidence="1" id="KW-0472">Membrane</keyword>
<sequence>MIDFFIAHFSYGILFIWSILEGEIGLTLAGYMVKVGKFDLPQVLLLTIGGALIGDTAVFLTGRLFKTKTEILLKNYEEKMQRIESWFLHYGSWIVIFERFVYGTHIPALLMLGVSGFSFWKFLLLDIIGVVLWAVTFTTLGYYFGHTVIDLLTFVQRHLTIALLVILFFYIIYLLQKEEEV</sequence>
<accession>A0A7U4M162</accession>
<dbReference type="AlphaFoldDB" id="A0A7U4M162"/>
<dbReference type="RefSeq" id="WP_046551067.1">
    <property type="nucleotide sequence ID" value="NZ_CP011308.1"/>
</dbReference>
<dbReference type="PANTHER" id="PTHR42709">
    <property type="entry name" value="ALKALINE PHOSPHATASE LIKE PROTEIN"/>
    <property type="match status" value="1"/>
</dbReference>
<dbReference type="Proteomes" id="UP000034444">
    <property type="component" value="Chromosome"/>
</dbReference>
<organism evidence="3 4">
    <name type="scientific">Sulfurovum lithotrophicum</name>
    <dbReference type="NCBI Taxonomy" id="206403"/>
    <lineage>
        <taxon>Bacteria</taxon>
        <taxon>Pseudomonadati</taxon>
        <taxon>Campylobacterota</taxon>
        <taxon>Epsilonproteobacteria</taxon>
        <taxon>Campylobacterales</taxon>
        <taxon>Sulfurovaceae</taxon>
        <taxon>Sulfurovum</taxon>
    </lineage>
</organism>
<dbReference type="InterPro" id="IPR051311">
    <property type="entry name" value="DedA_domain"/>
</dbReference>
<gene>
    <name evidence="3" type="ORF">YH65_05945</name>
</gene>
<dbReference type="EMBL" id="CP011308">
    <property type="protein sequence ID" value="AKF24983.1"/>
    <property type="molecule type" value="Genomic_DNA"/>
</dbReference>
<feature type="transmembrane region" description="Helical" evidence="1">
    <location>
        <begin position="122"/>
        <end position="145"/>
    </location>
</feature>
<proteinExistence type="predicted"/>
<dbReference type="KEGG" id="slh:YH65_05945"/>
<keyword evidence="4" id="KW-1185">Reference proteome</keyword>
<feature type="transmembrane region" description="Helical" evidence="1">
    <location>
        <begin position="157"/>
        <end position="175"/>
    </location>
</feature>
<dbReference type="OrthoDB" id="948134at2"/>
<feature type="transmembrane region" description="Helical" evidence="1">
    <location>
        <begin position="12"/>
        <end position="31"/>
    </location>
</feature>
<name>A0A7U4M162_9BACT</name>
<evidence type="ECO:0000313" key="4">
    <source>
        <dbReference type="Proteomes" id="UP000034444"/>
    </source>
</evidence>
<evidence type="ECO:0000256" key="1">
    <source>
        <dbReference type="SAM" id="Phobius"/>
    </source>
</evidence>
<protein>
    <submittedName>
        <fullName evidence="3">Membrane protein</fullName>
    </submittedName>
</protein>
<keyword evidence="1" id="KW-0812">Transmembrane</keyword>
<dbReference type="InterPro" id="IPR032816">
    <property type="entry name" value="VTT_dom"/>
</dbReference>
<feature type="transmembrane region" description="Helical" evidence="1">
    <location>
        <begin position="86"/>
        <end position="102"/>
    </location>
</feature>
<reference evidence="4" key="2">
    <citation type="journal article" date="2017" name="Stand. Genomic Sci.">
        <title>Complete genome sequence of the sulfur-oxidizing chemolithoautotrophic Sulfurovum lithotrophicum 42BKTT.</title>
        <authorList>
            <person name="Jeon W."/>
            <person name="Priscilla L."/>
            <person name="Park G."/>
            <person name="Lee H."/>
            <person name="Lee N."/>
            <person name="Lee D."/>
            <person name="Kwon H."/>
            <person name="Ahn I."/>
            <person name="Lee C."/>
            <person name="Lee H."/>
            <person name="Ahn J."/>
        </authorList>
    </citation>
    <scope>NUCLEOTIDE SEQUENCE [LARGE SCALE GENOMIC DNA]</scope>
    <source>
        <strain evidence="4">ATCC BAA-797 / 42BKT</strain>
    </source>
</reference>
<feature type="transmembrane region" description="Helical" evidence="1">
    <location>
        <begin position="43"/>
        <end position="65"/>
    </location>
</feature>
<evidence type="ECO:0000259" key="2">
    <source>
        <dbReference type="Pfam" id="PF09335"/>
    </source>
</evidence>